<proteinExistence type="predicted"/>
<name>A0A011PQI0_9PROT</name>
<dbReference type="Gene3D" id="3.40.50.150">
    <property type="entry name" value="Vaccinia Virus protein VP39"/>
    <property type="match status" value="1"/>
</dbReference>
<reference evidence="2" key="1">
    <citation type="submission" date="2014-02" db="EMBL/GenBank/DDBJ databases">
        <title>Expanding our view of genomic diversity in Candidatus Accumulibacter clades.</title>
        <authorList>
            <person name="Skennerton C.T."/>
            <person name="Barr J.J."/>
            <person name="Slater F.R."/>
            <person name="Bond P.L."/>
            <person name="Tyson G.W."/>
        </authorList>
    </citation>
    <scope>NUCLEOTIDE SEQUENCE [LARGE SCALE GENOMIC DNA]</scope>
</reference>
<dbReference type="InterPro" id="IPR029063">
    <property type="entry name" value="SAM-dependent_MTases_sf"/>
</dbReference>
<dbReference type="SUPFAM" id="SSF53335">
    <property type="entry name" value="S-adenosyl-L-methionine-dependent methyltransferases"/>
    <property type="match status" value="1"/>
</dbReference>
<accession>A0A011PQI0</accession>
<protein>
    <submittedName>
        <fullName evidence="2">Cyclopropane fatty acyl phospholipid synthase</fullName>
    </submittedName>
</protein>
<keyword evidence="3" id="KW-1185">Reference proteome</keyword>
<dbReference type="STRING" id="1454001.AW08_00891"/>
<dbReference type="EMBL" id="JFAX01000004">
    <property type="protein sequence ID" value="EXI68579.1"/>
    <property type="molecule type" value="Genomic_DNA"/>
</dbReference>
<sequence length="261" mass="31179">MSTNAPKVLGYDEQSRIERARERAKTVDGLMGLRGQRILEVGCGHGDFCKVLAEEYDCEVVGTEVLPYEDWKEIRSPQLTLLQMDIAKEQHFPENHFDRIVSFVVWEHMRHPWSALKECQRILAPTGKKYLHAYLYGAPRLSHLHYLVPDPWLHLTHSPREIMQRIDKNELPWYFWCNRVSYLHYLQYFRKLGFYVAYENIIREPFPEKHYQENEQLLGLYSEYDLRMHGFQVVLVFDERFPKEALDDAVYSKLVRGDRQR</sequence>
<dbReference type="Proteomes" id="UP000020218">
    <property type="component" value="Unassembled WGS sequence"/>
</dbReference>
<feature type="domain" description="Methyltransferase type 11" evidence="1">
    <location>
        <begin position="39"/>
        <end position="128"/>
    </location>
</feature>
<evidence type="ECO:0000259" key="1">
    <source>
        <dbReference type="Pfam" id="PF08241"/>
    </source>
</evidence>
<dbReference type="AlphaFoldDB" id="A0A011PQI0"/>
<dbReference type="InterPro" id="IPR013216">
    <property type="entry name" value="Methyltransf_11"/>
</dbReference>
<comment type="caution">
    <text evidence="2">The sequence shown here is derived from an EMBL/GenBank/DDBJ whole genome shotgun (WGS) entry which is preliminary data.</text>
</comment>
<dbReference type="GO" id="GO:0008757">
    <property type="term" value="F:S-adenosylmethionine-dependent methyltransferase activity"/>
    <property type="evidence" value="ECO:0007669"/>
    <property type="project" value="InterPro"/>
</dbReference>
<dbReference type="CDD" id="cd02440">
    <property type="entry name" value="AdoMet_MTases"/>
    <property type="match status" value="1"/>
</dbReference>
<evidence type="ECO:0000313" key="3">
    <source>
        <dbReference type="Proteomes" id="UP000020218"/>
    </source>
</evidence>
<dbReference type="PANTHER" id="PTHR43861:SF1">
    <property type="entry name" value="TRANS-ACONITATE 2-METHYLTRANSFERASE"/>
    <property type="match status" value="1"/>
</dbReference>
<evidence type="ECO:0000313" key="2">
    <source>
        <dbReference type="EMBL" id="EXI68579.1"/>
    </source>
</evidence>
<organism evidence="2 3">
    <name type="scientific">Candidatus Accumulibacter adjunctus</name>
    <dbReference type="NCBI Taxonomy" id="1454001"/>
    <lineage>
        <taxon>Bacteria</taxon>
        <taxon>Pseudomonadati</taxon>
        <taxon>Pseudomonadota</taxon>
        <taxon>Betaproteobacteria</taxon>
        <taxon>Candidatus Accumulibacter</taxon>
    </lineage>
</organism>
<gene>
    <name evidence="2" type="ORF">AW08_00891</name>
</gene>
<dbReference type="Pfam" id="PF08241">
    <property type="entry name" value="Methyltransf_11"/>
    <property type="match status" value="1"/>
</dbReference>
<dbReference type="PANTHER" id="PTHR43861">
    <property type="entry name" value="TRANS-ACONITATE 2-METHYLTRANSFERASE-RELATED"/>
    <property type="match status" value="1"/>
</dbReference>